<dbReference type="Pfam" id="PF18721">
    <property type="entry name" value="CxC6"/>
    <property type="match status" value="1"/>
</dbReference>
<evidence type="ECO:0000259" key="2">
    <source>
        <dbReference type="Pfam" id="PF18721"/>
    </source>
</evidence>
<keyword evidence="4" id="KW-1185">Reference proteome</keyword>
<name>A0A8H4VRK8_9AGAR</name>
<feature type="domain" description="CxC5 like cysteine cluster associated with KDZ" evidence="1">
    <location>
        <begin position="110"/>
        <end position="232"/>
    </location>
</feature>
<reference evidence="3 4" key="1">
    <citation type="submission" date="2019-12" db="EMBL/GenBank/DDBJ databases">
        <authorList>
            <person name="Floudas D."/>
            <person name="Bentzer J."/>
            <person name="Ahren D."/>
            <person name="Johansson T."/>
            <person name="Persson P."/>
            <person name="Tunlid A."/>
        </authorList>
    </citation>
    <scope>NUCLEOTIDE SEQUENCE [LARGE SCALE GENOMIC DNA]</scope>
    <source>
        <strain evidence="3 4">CBS 102.39</strain>
    </source>
</reference>
<sequence>MDLQTVAQLLPRFPSLNALKLSKLSEFLRFSSMAKPFIAASSRHRALYTPPDIISVDAETLLADALHVDSQLVRDLWSAFKFEVWKSDQGLPTDGEIETFNIHALPLHTSYRHIYPPTRVCLSEGCINHRPDNSFTTLSDSSTYPAALFTLREGILPVYATSLSCPECRVRYYNNYSVDLATGARTYYHGVPEIIQVAEHSYMERSLLEFFSLCMLFGWLSSLNCAKIYNTAIATRHAEVLNNPRAFPPELRASVNKQVLNGFFLYSLLLDYSEHNRILILNHDAPSQADRLRPALQERNRCMEGTGQEEYTHACDACFLVSVDSEGRKTKIHPAVSDGITLGHPCCSVHDCANSLLNNKFRYCEQHMYKQAECSIEGCSMPSTDDFRTCALPEHRAKEEQYFATGKSIFQLKERLKKVTANLQPSLVDELAQDEEFEPIDCSGKPETGNRQLKTSFSRRRTHNEQFIMRPCGVILSRATLFGSESVSAVYEFAKATFPTLESTPELFIYDNSCNLDAHIKAQGHQHFCNTGFLVDVFHFRSKHRETDRHCQENCNPAMYPEIFEGDKWKINTSICEQTNRWLSGYQAILRDMEGTRFNFYLDEMVKRYNRFKVRDLEAKGCHPWNIPVDMVFPSNSNTMQY</sequence>
<dbReference type="InterPro" id="IPR041539">
    <property type="entry name" value="CxC5"/>
</dbReference>
<comment type="caution">
    <text evidence="3">The sequence shown here is derived from an EMBL/GenBank/DDBJ whole genome shotgun (WGS) entry which is preliminary data.</text>
</comment>
<evidence type="ECO:0000259" key="1">
    <source>
        <dbReference type="Pfam" id="PF18718"/>
    </source>
</evidence>
<proteinExistence type="predicted"/>
<dbReference type="AlphaFoldDB" id="A0A8H4VRK8"/>
<protein>
    <recommendedName>
        <fullName evidence="5">CxC5 like cysteine cluster associated with KDZ domain-containing protein</fullName>
    </recommendedName>
</protein>
<evidence type="ECO:0000313" key="4">
    <source>
        <dbReference type="Proteomes" id="UP000521872"/>
    </source>
</evidence>
<dbReference type="Proteomes" id="UP000521872">
    <property type="component" value="Unassembled WGS sequence"/>
</dbReference>
<dbReference type="InterPro" id="IPR040898">
    <property type="entry name" value="CxC6"/>
</dbReference>
<gene>
    <name evidence="3" type="ORF">D9613_006143</name>
</gene>
<accession>A0A8H4VRK8</accession>
<evidence type="ECO:0000313" key="3">
    <source>
        <dbReference type="EMBL" id="KAF4617760.1"/>
    </source>
</evidence>
<dbReference type="Pfam" id="PF18718">
    <property type="entry name" value="CxC5"/>
    <property type="match status" value="1"/>
</dbReference>
<organism evidence="3 4">
    <name type="scientific">Agrocybe pediades</name>
    <dbReference type="NCBI Taxonomy" id="84607"/>
    <lineage>
        <taxon>Eukaryota</taxon>
        <taxon>Fungi</taxon>
        <taxon>Dikarya</taxon>
        <taxon>Basidiomycota</taxon>
        <taxon>Agaricomycotina</taxon>
        <taxon>Agaricomycetes</taxon>
        <taxon>Agaricomycetidae</taxon>
        <taxon>Agaricales</taxon>
        <taxon>Agaricineae</taxon>
        <taxon>Strophariaceae</taxon>
        <taxon>Agrocybe</taxon>
    </lineage>
</organism>
<feature type="domain" description="CxC6 like cysteine cluster associated with KDZ" evidence="2">
    <location>
        <begin position="336"/>
        <end position="400"/>
    </location>
</feature>
<dbReference type="EMBL" id="JAACJL010000030">
    <property type="protein sequence ID" value="KAF4617760.1"/>
    <property type="molecule type" value="Genomic_DNA"/>
</dbReference>
<evidence type="ECO:0008006" key="5">
    <source>
        <dbReference type="Google" id="ProtNLM"/>
    </source>
</evidence>